<reference evidence="4 5" key="2">
    <citation type="submission" date="2019-02" db="EMBL/GenBank/DDBJ databases">
        <title>'Lichenibacterium ramalinii' gen. nov. sp. nov., 'Lichenibacterium minor' gen. nov. sp. nov.</title>
        <authorList>
            <person name="Pankratov T."/>
        </authorList>
    </citation>
    <scope>NUCLEOTIDE SEQUENCE [LARGE SCALE GENOMIC DNA]</scope>
    <source>
        <strain evidence="4 5">RmlP026</strain>
    </source>
</reference>
<reference evidence="4 5" key="1">
    <citation type="submission" date="2018-12" db="EMBL/GenBank/DDBJ databases">
        <authorList>
            <person name="Grouzdev D.S."/>
            <person name="Krutkina M.S."/>
        </authorList>
    </citation>
    <scope>NUCLEOTIDE SEQUENCE [LARGE SCALE GENOMIC DNA]</scope>
    <source>
        <strain evidence="4 5">RmlP026</strain>
    </source>
</reference>
<evidence type="ECO:0000313" key="4">
    <source>
        <dbReference type="EMBL" id="RYC31574.1"/>
    </source>
</evidence>
<keyword evidence="1" id="KW-0328">Glycosyltransferase</keyword>
<sequence length="932" mass="100379">MADDTSDDGRPAGMGDAAWENRKLAARVAALEDENRALSGRLSAMLGSASWRVTRPVRRVVDSLRHRRAGGGRHEASARGAAGQHRAGPGPGQSVLDTGLFDAAFYRAAAALGAVGDLEAAEHYAEVGEGRGIRPNADFDPAVYADIHREVAAAGMGLLVHYARYGRAEGRAATFDIAPHVRPGRRAFDPAKKTVLLACHEASRTGAPILGWNLARQLNRDHNLVVAVLNPVGDLLDIFVEEATLVVGPFRKAQLTWFYMARAVRELTAQHPIDFAICNSIECQWLLIGLAAAGVPAVTLVHEYPTGPESEARMQSGMMLSGQIVFDARSQHEAALACWPGITTRNSHVFHQGASEVPPDPRAPVLLPEALAAKRDAVFRAVRGDGTKPVVLGLGTVSMRKGPDLFVSCAMAAARRLGPGTMRFVWIGHTPAVPPEGMFGDWLADQVKRSGLGADLVFLDAVDDLAGAYAAADAAMISSRLDPFPNVAMDAALAGVPPVCFAEANGFADWLAEDPRTASLSVPYLDADAAGGVLAGLARDPALRRELGNVLRERGDRDFPMARYTERLMPLVAEAKQIAAQERDDVALLLGDDTFRADLWQNPHEHFTREEAVRLHVRKAASGQEANQYCRRPALGFVPQVYADHHPALDATPFPNPLAQWIRAGKPAGPWSHPVLVPGEAAATGRGSGLRAALHIHLHYPELAGDMLAALAANAARLDLFVSTTSEPKAEELRARFAPYGQGRVVVEACPNRGRDVGPMLTRFADALQGYDVFGHLHGKRSLALTGVGLSLDLGVRWHAFLMQHLIGDRFPVADLVLDRFAEDDRLGLVFPEDPNLTGWSLDREIATGLARRMDPAMEVPRSIDFPIGTMFWARPAALKPLFDLGLGWADYPDEPVPIDGTMLHALERLLPVVATHAGFGLMTTHVPGVTR</sequence>
<dbReference type="GO" id="GO:0016757">
    <property type="term" value="F:glycosyltransferase activity"/>
    <property type="evidence" value="ECO:0007669"/>
    <property type="project" value="UniProtKB-KW"/>
</dbReference>
<dbReference type="SUPFAM" id="SSF53756">
    <property type="entry name" value="UDP-Glycosyltransferase/glycogen phosphorylase"/>
    <property type="match status" value="1"/>
</dbReference>
<organism evidence="4 5">
    <name type="scientific">Lichenibacterium minor</name>
    <dbReference type="NCBI Taxonomy" id="2316528"/>
    <lineage>
        <taxon>Bacteria</taxon>
        <taxon>Pseudomonadati</taxon>
        <taxon>Pseudomonadota</taxon>
        <taxon>Alphaproteobacteria</taxon>
        <taxon>Hyphomicrobiales</taxon>
        <taxon>Lichenihabitantaceae</taxon>
        <taxon>Lichenibacterium</taxon>
    </lineage>
</organism>
<dbReference type="InterPro" id="IPR007739">
    <property type="entry name" value="RgpF"/>
</dbReference>
<name>A0A4V1RUL5_9HYPH</name>
<dbReference type="Gene3D" id="3.40.50.2000">
    <property type="entry name" value="Glycogen Phosphorylase B"/>
    <property type="match status" value="2"/>
</dbReference>
<evidence type="ECO:0000256" key="1">
    <source>
        <dbReference type="ARBA" id="ARBA00022676"/>
    </source>
</evidence>
<dbReference type="Proteomes" id="UP000290759">
    <property type="component" value="Unassembled WGS sequence"/>
</dbReference>
<dbReference type="OrthoDB" id="9816424at2"/>
<evidence type="ECO:0000256" key="2">
    <source>
        <dbReference type="ARBA" id="ARBA00022679"/>
    </source>
</evidence>
<proteinExistence type="predicted"/>
<dbReference type="EMBL" id="QYBB01000013">
    <property type="protein sequence ID" value="RYC31574.1"/>
    <property type="molecule type" value="Genomic_DNA"/>
</dbReference>
<dbReference type="PANTHER" id="PTHR12526:SF629">
    <property type="entry name" value="TEICHURONIC ACID BIOSYNTHESIS GLYCOSYLTRANSFERASE TUAH-RELATED"/>
    <property type="match status" value="1"/>
</dbReference>
<dbReference type="Pfam" id="PF05045">
    <property type="entry name" value="RgpF"/>
    <property type="match status" value="1"/>
</dbReference>
<dbReference type="AlphaFoldDB" id="A0A4V1RUL5"/>
<protein>
    <submittedName>
        <fullName evidence="4">Glycosyltransferase</fullName>
    </submittedName>
</protein>
<keyword evidence="2 4" id="KW-0808">Transferase</keyword>
<dbReference type="Pfam" id="PF13692">
    <property type="entry name" value="Glyco_trans_1_4"/>
    <property type="match status" value="1"/>
</dbReference>
<evidence type="ECO:0000313" key="5">
    <source>
        <dbReference type="Proteomes" id="UP000290759"/>
    </source>
</evidence>
<evidence type="ECO:0000256" key="3">
    <source>
        <dbReference type="SAM" id="MobiDB-lite"/>
    </source>
</evidence>
<keyword evidence="5" id="KW-1185">Reference proteome</keyword>
<comment type="caution">
    <text evidence="4">The sequence shown here is derived from an EMBL/GenBank/DDBJ whole genome shotgun (WGS) entry which is preliminary data.</text>
</comment>
<feature type="region of interest" description="Disordered" evidence="3">
    <location>
        <begin position="65"/>
        <end position="93"/>
    </location>
</feature>
<dbReference type="PANTHER" id="PTHR12526">
    <property type="entry name" value="GLYCOSYLTRANSFERASE"/>
    <property type="match status" value="1"/>
</dbReference>
<dbReference type="RefSeq" id="WP_129227235.1">
    <property type="nucleotide sequence ID" value="NZ_QYBB01000013.1"/>
</dbReference>
<accession>A0A4V1RUL5</accession>
<gene>
    <name evidence="4" type="ORF">D3273_13110</name>
</gene>